<accession>A0ABU4R586</accession>
<comment type="caution">
    <text evidence="2">The sequence shown here is derived from an EMBL/GenBank/DDBJ whole genome shotgun (WGS) entry which is preliminary data.</text>
</comment>
<sequence length="114" mass="13691">MINRETIIDFFEDLKEGNDFNTNEKLLWTYFFLDKNKRKLDDFTLKLEKLGYKFDSIFEAKKINDTDDTEYYLQVTNIQHHTIDSLHALNIMFYNLAEVNHIDYYDGFDVGNIT</sequence>
<reference evidence="2 3" key="1">
    <citation type="submission" date="2023-11" db="EMBL/GenBank/DDBJ databases">
        <title>Unpublished Manusciprt.</title>
        <authorList>
            <person name="Saticioglu I.B."/>
            <person name="Ay H."/>
            <person name="Ajmi N."/>
            <person name="Altun S."/>
            <person name="Duman M."/>
        </authorList>
    </citation>
    <scope>NUCLEOTIDE SEQUENCE [LARGE SCALE GENOMIC DNA]</scope>
    <source>
        <strain evidence="2 3">Fl-318</strain>
    </source>
</reference>
<gene>
    <name evidence="2" type="ORF">SGQ83_00130</name>
</gene>
<dbReference type="Gene3D" id="3.30.70.970">
    <property type="entry name" value="RraB-like"/>
    <property type="match status" value="1"/>
</dbReference>
<evidence type="ECO:0000313" key="3">
    <source>
        <dbReference type="Proteomes" id="UP001273350"/>
    </source>
</evidence>
<feature type="domain" description="Regulator of ribonuclease activity B" evidence="1">
    <location>
        <begin position="9"/>
        <end position="110"/>
    </location>
</feature>
<dbReference type="Proteomes" id="UP001273350">
    <property type="component" value="Unassembled WGS sequence"/>
</dbReference>
<organism evidence="2 3">
    <name type="scientific">Flavobacterium cupriresistens</name>
    <dbReference type="NCBI Taxonomy" id="2893885"/>
    <lineage>
        <taxon>Bacteria</taxon>
        <taxon>Pseudomonadati</taxon>
        <taxon>Bacteroidota</taxon>
        <taxon>Flavobacteriia</taxon>
        <taxon>Flavobacteriales</taxon>
        <taxon>Flavobacteriaceae</taxon>
        <taxon>Flavobacterium</taxon>
    </lineage>
</organism>
<evidence type="ECO:0000259" key="1">
    <source>
        <dbReference type="Pfam" id="PF06877"/>
    </source>
</evidence>
<dbReference type="EMBL" id="JAWXVI010000001">
    <property type="protein sequence ID" value="MDX6187744.1"/>
    <property type="molecule type" value="Genomic_DNA"/>
</dbReference>
<protein>
    <submittedName>
        <fullName evidence="2">Ribonuclease E inhibitor RraB</fullName>
    </submittedName>
</protein>
<dbReference type="RefSeq" id="WP_230002797.1">
    <property type="nucleotide sequence ID" value="NZ_CP087134.1"/>
</dbReference>
<dbReference type="InterPro" id="IPR009671">
    <property type="entry name" value="RraB_dom"/>
</dbReference>
<evidence type="ECO:0000313" key="2">
    <source>
        <dbReference type="EMBL" id="MDX6187744.1"/>
    </source>
</evidence>
<proteinExistence type="predicted"/>
<dbReference type="SUPFAM" id="SSF89946">
    <property type="entry name" value="Hypothetical protein VC0424"/>
    <property type="match status" value="1"/>
</dbReference>
<dbReference type="InterPro" id="IPR036701">
    <property type="entry name" value="RraB-like_sf"/>
</dbReference>
<dbReference type="Pfam" id="PF06877">
    <property type="entry name" value="RraB"/>
    <property type="match status" value="1"/>
</dbReference>
<keyword evidence="3" id="KW-1185">Reference proteome</keyword>
<name>A0ABU4R586_9FLAO</name>